<proteinExistence type="inferred from homology"/>
<dbReference type="GO" id="GO:0005886">
    <property type="term" value="C:plasma membrane"/>
    <property type="evidence" value="ECO:0007669"/>
    <property type="project" value="UniProtKB-SubCell"/>
</dbReference>
<dbReference type="InterPro" id="IPR035906">
    <property type="entry name" value="MetI-like_sf"/>
</dbReference>
<dbReference type="InterPro" id="IPR000515">
    <property type="entry name" value="MetI-like"/>
</dbReference>
<feature type="transmembrane region" description="Helical" evidence="7">
    <location>
        <begin position="191"/>
        <end position="210"/>
    </location>
</feature>
<dbReference type="SUPFAM" id="SSF161098">
    <property type="entry name" value="MetI-like"/>
    <property type="match status" value="1"/>
</dbReference>
<evidence type="ECO:0000259" key="8">
    <source>
        <dbReference type="PROSITE" id="PS50928"/>
    </source>
</evidence>
<evidence type="ECO:0000256" key="3">
    <source>
        <dbReference type="ARBA" id="ARBA00022475"/>
    </source>
</evidence>
<keyword evidence="3" id="KW-1003">Cell membrane</keyword>
<gene>
    <name evidence="9" type="ORF">PAT3040_00585</name>
</gene>
<dbReference type="Proteomes" id="UP000245202">
    <property type="component" value="Unassembled WGS sequence"/>
</dbReference>
<name>A0A2R5ERS2_9BACL</name>
<accession>A0A2R5ERS2</accession>
<reference evidence="9 10" key="1">
    <citation type="submission" date="2017-08" db="EMBL/GenBank/DDBJ databases">
        <title>Substantial Increase in Enzyme Production by Combined Drug-Resistance Mutations in Paenibacillus agaridevorans.</title>
        <authorList>
            <person name="Tanaka Y."/>
            <person name="Funane K."/>
            <person name="Hosaka T."/>
            <person name="Shiwa Y."/>
            <person name="Fujita N."/>
            <person name="Miyazaki T."/>
            <person name="Yoshikawa H."/>
            <person name="Murakami K."/>
            <person name="Kasahara K."/>
            <person name="Inaoka T."/>
            <person name="Hiraga Y."/>
            <person name="Ochi K."/>
        </authorList>
    </citation>
    <scope>NUCLEOTIDE SEQUENCE [LARGE SCALE GENOMIC DNA]</scope>
    <source>
        <strain evidence="9 10">T-3040</strain>
    </source>
</reference>
<evidence type="ECO:0000256" key="5">
    <source>
        <dbReference type="ARBA" id="ARBA00022989"/>
    </source>
</evidence>
<dbReference type="Pfam" id="PF00528">
    <property type="entry name" value="BPD_transp_1"/>
    <property type="match status" value="1"/>
</dbReference>
<evidence type="ECO:0000256" key="4">
    <source>
        <dbReference type="ARBA" id="ARBA00022692"/>
    </source>
</evidence>
<feature type="domain" description="ABC transmembrane type-1" evidence="8">
    <location>
        <begin position="95"/>
        <end position="310"/>
    </location>
</feature>
<dbReference type="PROSITE" id="PS50928">
    <property type="entry name" value="ABC_TM1"/>
    <property type="match status" value="1"/>
</dbReference>
<dbReference type="InterPro" id="IPR050809">
    <property type="entry name" value="UgpAE/MalFG_permease"/>
</dbReference>
<dbReference type="AlphaFoldDB" id="A0A2R5ERS2"/>
<keyword evidence="6 7" id="KW-0472">Membrane</keyword>
<dbReference type="CDD" id="cd06261">
    <property type="entry name" value="TM_PBP2"/>
    <property type="match status" value="1"/>
</dbReference>
<evidence type="ECO:0000313" key="9">
    <source>
        <dbReference type="EMBL" id="GBG06084.1"/>
    </source>
</evidence>
<keyword evidence="5 7" id="KW-1133">Transmembrane helix</keyword>
<keyword evidence="4 7" id="KW-0812">Transmembrane</keyword>
<evidence type="ECO:0000256" key="7">
    <source>
        <dbReference type="RuleBase" id="RU363032"/>
    </source>
</evidence>
<evidence type="ECO:0000256" key="1">
    <source>
        <dbReference type="ARBA" id="ARBA00004651"/>
    </source>
</evidence>
<comment type="similarity">
    <text evidence="7">Belongs to the binding-protein-dependent transport system permease family.</text>
</comment>
<organism evidence="9 10">
    <name type="scientific">Paenibacillus agaridevorans</name>
    <dbReference type="NCBI Taxonomy" id="171404"/>
    <lineage>
        <taxon>Bacteria</taxon>
        <taxon>Bacillati</taxon>
        <taxon>Bacillota</taxon>
        <taxon>Bacilli</taxon>
        <taxon>Bacillales</taxon>
        <taxon>Paenibacillaceae</taxon>
        <taxon>Paenibacillus</taxon>
    </lineage>
</organism>
<dbReference type="PANTHER" id="PTHR43227:SF11">
    <property type="entry name" value="BLL4140 PROTEIN"/>
    <property type="match status" value="1"/>
</dbReference>
<feature type="transmembrane region" description="Helical" evidence="7">
    <location>
        <begin position="141"/>
        <end position="171"/>
    </location>
</feature>
<protein>
    <submittedName>
        <fullName evidence="9">Protein lplB</fullName>
    </submittedName>
</protein>
<comment type="subcellular location">
    <subcellularLocation>
        <location evidence="1 7">Cell membrane</location>
        <topology evidence="1 7">Multi-pass membrane protein</topology>
    </subcellularLocation>
</comment>
<dbReference type="RefSeq" id="WP_108991468.1">
    <property type="nucleotide sequence ID" value="NZ_BDQX01000036.1"/>
</dbReference>
<evidence type="ECO:0000313" key="10">
    <source>
        <dbReference type="Proteomes" id="UP000245202"/>
    </source>
</evidence>
<comment type="caution">
    <text evidence="9">The sequence shown here is derived from an EMBL/GenBank/DDBJ whole genome shotgun (WGS) entry which is preliminary data.</text>
</comment>
<evidence type="ECO:0000256" key="6">
    <source>
        <dbReference type="ARBA" id="ARBA00023136"/>
    </source>
</evidence>
<keyword evidence="2 7" id="KW-0813">Transport</keyword>
<dbReference type="PANTHER" id="PTHR43227">
    <property type="entry name" value="BLL4140 PROTEIN"/>
    <property type="match status" value="1"/>
</dbReference>
<feature type="transmembrane region" description="Helical" evidence="7">
    <location>
        <begin position="230"/>
        <end position="249"/>
    </location>
</feature>
<feature type="transmembrane region" description="Helical" evidence="7">
    <location>
        <begin position="99"/>
        <end position="120"/>
    </location>
</feature>
<sequence>MASKLEPRGAGAAPSPRIRAGGGHVLLGYMWKYKALYFISLPGLFYFLLFKYVPLMGSVIAFQDFNLFTGITGSKWVGLKHFERMFSHYDFINILKNTLLLGIYDILFAFTAPIILALLLNEVRLMLYKKIIQTIMYAPHFLSWVIVSGIFVGILSPESGVLNVVLGWFGIDPIYFLGDDSYIRSVLVGSGLWRDVGWGTIIYLAALAGINPDLYEAAEIDGAGRWKQTLSITIPALLPVITILFLLKIGDFLDYGFERVFVFQNPLNIRNSEILDTYIYKAGLKQLQFSYATAIGVFKSVVGLFLLLIANTLSKKATGESLY</sequence>
<feature type="transmembrane region" description="Helical" evidence="7">
    <location>
        <begin position="35"/>
        <end position="53"/>
    </location>
</feature>
<dbReference type="GO" id="GO:0055085">
    <property type="term" value="P:transmembrane transport"/>
    <property type="evidence" value="ECO:0007669"/>
    <property type="project" value="InterPro"/>
</dbReference>
<dbReference type="Gene3D" id="1.10.3720.10">
    <property type="entry name" value="MetI-like"/>
    <property type="match status" value="1"/>
</dbReference>
<evidence type="ECO:0000256" key="2">
    <source>
        <dbReference type="ARBA" id="ARBA00022448"/>
    </source>
</evidence>
<dbReference type="EMBL" id="BDQX01000036">
    <property type="protein sequence ID" value="GBG06084.1"/>
    <property type="molecule type" value="Genomic_DNA"/>
</dbReference>
<feature type="transmembrane region" description="Helical" evidence="7">
    <location>
        <begin position="289"/>
        <end position="310"/>
    </location>
</feature>
<keyword evidence="10" id="KW-1185">Reference proteome</keyword>